<dbReference type="Proteomes" id="UP001233999">
    <property type="component" value="Unassembled WGS sequence"/>
</dbReference>
<dbReference type="AlphaFoldDB" id="A0AAD8AB31"/>
<proteinExistence type="predicted"/>
<feature type="region of interest" description="Disordered" evidence="1">
    <location>
        <begin position="1"/>
        <end position="24"/>
    </location>
</feature>
<evidence type="ECO:0000313" key="2">
    <source>
        <dbReference type="EMBL" id="KAJ9595007.1"/>
    </source>
</evidence>
<sequence>RGTGIRRQAEGCTGRKARQPLEDKTVQAEQVCLENNTSHAQSTNEHKHINMTTPNGSDRTGLDYQGSSHSQHLMDLKDPGSTHTPNGSDRTGLDYQASVTRSTCTDKEGRKEIDKDNSRKKGDNGGLQPQHLYTGCSQNSYNVYREGRPVLMDHSVLNNIGNTKSYRIFLCIPEYTILSKHYKRSNENKYHRDTLNRGKT</sequence>
<dbReference type="EMBL" id="JASPKZ010002699">
    <property type="protein sequence ID" value="KAJ9595007.1"/>
    <property type="molecule type" value="Genomic_DNA"/>
</dbReference>
<evidence type="ECO:0000256" key="1">
    <source>
        <dbReference type="SAM" id="MobiDB-lite"/>
    </source>
</evidence>
<accession>A0AAD8AB31</accession>
<feature type="non-terminal residue" evidence="2">
    <location>
        <position position="1"/>
    </location>
</feature>
<feature type="region of interest" description="Disordered" evidence="1">
    <location>
        <begin position="37"/>
        <end position="134"/>
    </location>
</feature>
<reference evidence="2" key="1">
    <citation type="journal article" date="2023" name="IScience">
        <title>Live-bearing cockroach genome reveals convergent evolutionary mechanisms linked to viviparity in insects and beyond.</title>
        <authorList>
            <person name="Fouks B."/>
            <person name="Harrison M.C."/>
            <person name="Mikhailova A.A."/>
            <person name="Marchal E."/>
            <person name="English S."/>
            <person name="Carruthers M."/>
            <person name="Jennings E.C."/>
            <person name="Chiamaka E.L."/>
            <person name="Frigard R.A."/>
            <person name="Pippel M."/>
            <person name="Attardo G.M."/>
            <person name="Benoit J.B."/>
            <person name="Bornberg-Bauer E."/>
            <person name="Tobe S.S."/>
        </authorList>
    </citation>
    <scope>NUCLEOTIDE SEQUENCE</scope>
    <source>
        <strain evidence="2">Stay&amp;Tobe</strain>
    </source>
</reference>
<keyword evidence="3" id="KW-1185">Reference proteome</keyword>
<reference evidence="2" key="2">
    <citation type="submission" date="2023-05" db="EMBL/GenBank/DDBJ databases">
        <authorList>
            <person name="Fouks B."/>
        </authorList>
    </citation>
    <scope>NUCLEOTIDE SEQUENCE</scope>
    <source>
        <strain evidence="2">Stay&amp;Tobe</strain>
        <tissue evidence="2">Testes</tissue>
    </source>
</reference>
<protein>
    <submittedName>
        <fullName evidence="2">Uncharacterized protein</fullName>
    </submittedName>
</protein>
<comment type="caution">
    <text evidence="2">The sequence shown here is derived from an EMBL/GenBank/DDBJ whole genome shotgun (WGS) entry which is preliminary data.</text>
</comment>
<evidence type="ECO:0000313" key="3">
    <source>
        <dbReference type="Proteomes" id="UP001233999"/>
    </source>
</evidence>
<feature type="non-terminal residue" evidence="2">
    <location>
        <position position="200"/>
    </location>
</feature>
<feature type="compositionally biased region" description="Basic and acidic residues" evidence="1">
    <location>
        <begin position="104"/>
        <end position="123"/>
    </location>
</feature>
<name>A0AAD8AB31_DIPPU</name>
<gene>
    <name evidence="2" type="ORF">L9F63_013673</name>
</gene>
<organism evidence="2 3">
    <name type="scientific">Diploptera punctata</name>
    <name type="common">Pacific beetle cockroach</name>
    <dbReference type="NCBI Taxonomy" id="6984"/>
    <lineage>
        <taxon>Eukaryota</taxon>
        <taxon>Metazoa</taxon>
        <taxon>Ecdysozoa</taxon>
        <taxon>Arthropoda</taxon>
        <taxon>Hexapoda</taxon>
        <taxon>Insecta</taxon>
        <taxon>Pterygota</taxon>
        <taxon>Neoptera</taxon>
        <taxon>Polyneoptera</taxon>
        <taxon>Dictyoptera</taxon>
        <taxon>Blattodea</taxon>
        <taxon>Blaberoidea</taxon>
        <taxon>Blaberidae</taxon>
        <taxon>Diplopterinae</taxon>
        <taxon>Diploptera</taxon>
    </lineage>
</organism>